<dbReference type="Proteomes" id="UP000470384">
    <property type="component" value="Unassembled WGS sequence"/>
</dbReference>
<dbReference type="PANTHER" id="PTHR43639:SF1">
    <property type="entry name" value="SHORT-CHAIN DEHYDROGENASE_REDUCTASE FAMILY PROTEIN"/>
    <property type="match status" value="1"/>
</dbReference>
<dbReference type="PANTHER" id="PTHR43639">
    <property type="entry name" value="OXIDOREDUCTASE, SHORT-CHAIN DEHYDROGENASE/REDUCTASE FAMILY (AFU_ORTHOLOGUE AFUA_5G02870)"/>
    <property type="match status" value="1"/>
</dbReference>
<dbReference type="InterPro" id="IPR002347">
    <property type="entry name" value="SDR_fam"/>
</dbReference>
<organism evidence="4 5">
    <name type="scientific">Pyruvatibacter mobilis</name>
    <dbReference type="NCBI Taxonomy" id="1712261"/>
    <lineage>
        <taxon>Bacteria</taxon>
        <taxon>Pseudomonadati</taxon>
        <taxon>Pseudomonadota</taxon>
        <taxon>Alphaproteobacteria</taxon>
        <taxon>Hyphomicrobiales</taxon>
        <taxon>Parvibaculaceae</taxon>
        <taxon>Pyruvatibacter</taxon>
    </lineage>
</organism>
<accession>A0A845QF19</accession>
<evidence type="ECO:0000256" key="3">
    <source>
        <dbReference type="RuleBase" id="RU000363"/>
    </source>
</evidence>
<evidence type="ECO:0000256" key="2">
    <source>
        <dbReference type="ARBA" id="ARBA00023002"/>
    </source>
</evidence>
<dbReference type="NCBIfam" id="NF006597">
    <property type="entry name" value="PRK09134.1"/>
    <property type="match status" value="1"/>
</dbReference>
<dbReference type="GeneID" id="300653934"/>
<dbReference type="PROSITE" id="PS00061">
    <property type="entry name" value="ADH_SHORT"/>
    <property type="match status" value="1"/>
</dbReference>
<dbReference type="InterPro" id="IPR020904">
    <property type="entry name" value="Sc_DH/Rdtase_CS"/>
</dbReference>
<dbReference type="EMBL" id="WXYQ01000013">
    <property type="protein sequence ID" value="NBG97019.1"/>
    <property type="molecule type" value="Genomic_DNA"/>
</dbReference>
<evidence type="ECO:0000256" key="1">
    <source>
        <dbReference type="ARBA" id="ARBA00006484"/>
    </source>
</evidence>
<dbReference type="Gene3D" id="3.40.50.720">
    <property type="entry name" value="NAD(P)-binding Rossmann-like Domain"/>
    <property type="match status" value="1"/>
</dbReference>
<dbReference type="Pfam" id="PF00106">
    <property type="entry name" value="adh_short"/>
    <property type="match status" value="1"/>
</dbReference>
<protein>
    <submittedName>
        <fullName evidence="4">SDR family oxidoreductase</fullName>
    </submittedName>
</protein>
<evidence type="ECO:0000313" key="5">
    <source>
        <dbReference type="Proteomes" id="UP000470384"/>
    </source>
</evidence>
<comment type="caution">
    <text evidence="4">The sequence shown here is derived from an EMBL/GenBank/DDBJ whole genome shotgun (WGS) entry which is preliminary data.</text>
</comment>
<sequence>MTGSGTPKAALVTGGAKRLGRVIVEGLAEDGWAVAIHYGTSADEAEALAAAITGNGGTAVTVQADLAAPDAPARMISEANAALGPLGLLVNSASLFEEDDARSLTAESFDAHMAVNLRSPLLLARHFADQLPGTGEGCIINMIDQRVWRLNPRFMSYTASKAGLWTVTRTLAQALAPRIRVNGIGPGPALANERQAAEDFAAQARAVPLGHGPRMAEFQHAVRFILETPSLTGQMLALDGGQHLAWETPDATGNE</sequence>
<keyword evidence="2" id="KW-0560">Oxidoreductase</keyword>
<dbReference type="RefSeq" id="WP_160589000.1">
    <property type="nucleotide sequence ID" value="NZ_BMHN01000001.1"/>
</dbReference>
<dbReference type="AlphaFoldDB" id="A0A845QF19"/>
<reference evidence="4 5" key="1">
    <citation type="journal article" date="2016" name="Int. J. Syst. Evol. Microbiol.">
        <title>Pyruvatibacter mobilis gen. nov., sp. nov., a marine bacterium from the culture broth of Picochlorum sp. 122.</title>
        <authorList>
            <person name="Wang G."/>
            <person name="Tang M."/>
            <person name="Wu H."/>
            <person name="Dai S."/>
            <person name="Li T."/>
            <person name="Chen C."/>
            <person name="He H."/>
            <person name="Fan J."/>
            <person name="Xiang W."/>
            <person name="Li X."/>
        </authorList>
    </citation>
    <scope>NUCLEOTIDE SEQUENCE [LARGE SCALE GENOMIC DNA]</scope>
    <source>
        <strain evidence="4 5">GYP-11</strain>
    </source>
</reference>
<dbReference type="PRINTS" id="PR00081">
    <property type="entry name" value="GDHRDH"/>
</dbReference>
<dbReference type="InterPro" id="IPR036291">
    <property type="entry name" value="NAD(P)-bd_dom_sf"/>
</dbReference>
<name>A0A845QF19_9HYPH</name>
<gene>
    <name evidence="4" type="ORF">GTQ45_14875</name>
</gene>
<proteinExistence type="inferred from homology"/>
<keyword evidence="5" id="KW-1185">Reference proteome</keyword>
<dbReference type="OrthoDB" id="9786360at2"/>
<dbReference type="SUPFAM" id="SSF51735">
    <property type="entry name" value="NAD(P)-binding Rossmann-fold domains"/>
    <property type="match status" value="1"/>
</dbReference>
<evidence type="ECO:0000313" key="4">
    <source>
        <dbReference type="EMBL" id="NBG97019.1"/>
    </source>
</evidence>
<dbReference type="PRINTS" id="PR00080">
    <property type="entry name" value="SDRFAMILY"/>
</dbReference>
<comment type="similarity">
    <text evidence="1 3">Belongs to the short-chain dehydrogenases/reductases (SDR) family.</text>
</comment>
<dbReference type="GO" id="GO:0016491">
    <property type="term" value="F:oxidoreductase activity"/>
    <property type="evidence" value="ECO:0007669"/>
    <property type="project" value="UniProtKB-KW"/>
</dbReference>